<dbReference type="InterPro" id="IPR015947">
    <property type="entry name" value="PUA-like_sf"/>
</dbReference>
<organism evidence="4">
    <name type="scientific">Candidatus Methanophagaceae archaeon ANME-1 ERB6</name>
    <dbReference type="NCBI Taxonomy" id="2759912"/>
    <lineage>
        <taxon>Archaea</taxon>
        <taxon>Methanobacteriati</taxon>
        <taxon>Methanobacteriota</taxon>
        <taxon>Stenosarchaea group</taxon>
        <taxon>Methanomicrobia</taxon>
        <taxon>Candidatus Methanophagales</taxon>
        <taxon>Candidatus Methanophagaceae</taxon>
    </lineage>
</organism>
<dbReference type="InterPro" id="IPR002793">
    <property type="entry name" value="Endonuclease_NucS"/>
</dbReference>
<keyword evidence="4" id="KW-0540">Nuclease</keyword>
<dbReference type="InterPro" id="IPR048301">
    <property type="entry name" value="NucS_C"/>
</dbReference>
<evidence type="ECO:0000256" key="1">
    <source>
        <dbReference type="ARBA" id="ARBA00023125"/>
    </source>
</evidence>
<evidence type="ECO:0000313" key="4">
    <source>
        <dbReference type="EMBL" id="QNO50911.1"/>
    </source>
</evidence>
<evidence type="ECO:0000259" key="3">
    <source>
        <dbReference type="Pfam" id="PF01939"/>
    </source>
</evidence>
<protein>
    <submittedName>
        <fullName evidence="4">Endonuclease NucS</fullName>
        <ecNumber evidence="4">3.1.-.-</ecNumber>
    </submittedName>
</protein>
<gene>
    <name evidence="4" type="primary">nucS</name>
    <name evidence="4" type="ORF">LELLBOIK_00026</name>
</gene>
<feature type="domain" description="EVE" evidence="2">
    <location>
        <begin position="3"/>
        <end position="146"/>
    </location>
</feature>
<dbReference type="GO" id="GO:0016787">
    <property type="term" value="F:hydrolase activity"/>
    <property type="evidence" value="ECO:0007669"/>
    <property type="project" value="UniProtKB-KW"/>
</dbReference>
<dbReference type="Pfam" id="PF01878">
    <property type="entry name" value="EVE"/>
    <property type="match status" value="1"/>
</dbReference>
<proteinExistence type="predicted"/>
<dbReference type="GO" id="GO:0003677">
    <property type="term" value="F:DNA binding"/>
    <property type="evidence" value="ECO:0007669"/>
    <property type="project" value="UniProtKB-KW"/>
</dbReference>
<keyword evidence="1" id="KW-0238">DNA-binding</keyword>
<evidence type="ECO:0000259" key="2">
    <source>
        <dbReference type="Pfam" id="PF01878"/>
    </source>
</evidence>
<feature type="domain" description="Endonuclease NucS C-terminal" evidence="3">
    <location>
        <begin position="203"/>
        <end position="277"/>
    </location>
</feature>
<dbReference type="Gene3D" id="3.10.590.10">
    <property type="entry name" value="ph1033 like domains"/>
    <property type="match status" value="1"/>
</dbReference>
<dbReference type="CDD" id="cd22341">
    <property type="entry name" value="NucS-like"/>
    <property type="match status" value="1"/>
</dbReference>
<keyword evidence="4" id="KW-0255">Endonuclease</keyword>
<dbReference type="Pfam" id="PF01939">
    <property type="entry name" value="NucS_C"/>
    <property type="match status" value="1"/>
</dbReference>
<dbReference type="Gene3D" id="3.40.1350.10">
    <property type="match status" value="1"/>
</dbReference>
<dbReference type="EMBL" id="MT631455">
    <property type="protein sequence ID" value="QNO50911.1"/>
    <property type="molecule type" value="Genomic_DNA"/>
</dbReference>
<keyword evidence="4" id="KW-0378">Hydrolase</keyword>
<dbReference type="GO" id="GO:0004519">
    <property type="term" value="F:endonuclease activity"/>
    <property type="evidence" value="ECO:0007669"/>
    <property type="project" value="UniProtKB-KW"/>
</dbReference>
<dbReference type="InterPro" id="IPR011856">
    <property type="entry name" value="tRNA_endonuc-like_dom_sf"/>
</dbReference>
<dbReference type="AlphaFoldDB" id="A0A7G9YSC7"/>
<dbReference type="InterPro" id="IPR002740">
    <property type="entry name" value="EVE_domain"/>
</dbReference>
<name>A0A7G9YSC7_9EURY</name>
<reference evidence="4" key="1">
    <citation type="submission" date="2020-06" db="EMBL/GenBank/DDBJ databases">
        <title>Unique genomic features of the anaerobic methanotrophic archaea.</title>
        <authorList>
            <person name="Chadwick G.L."/>
            <person name="Skennerton C.T."/>
            <person name="Laso-Perez R."/>
            <person name="Leu A.O."/>
            <person name="Speth D.R."/>
            <person name="Yu H."/>
            <person name="Morgan-Lang C."/>
            <person name="Hatzenpichler R."/>
            <person name="Goudeau D."/>
            <person name="Malmstrom R."/>
            <person name="Brazelton W.J."/>
            <person name="Woyke T."/>
            <person name="Hallam S.J."/>
            <person name="Tyson G.W."/>
            <person name="Wegener G."/>
            <person name="Boetius A."/>
            <person name="Orphan V."/>
        </authorList>
    </citation>
    <scope>NUCLEOTIDE SEQUENCE</scope>
</reference>
<sequence>MSYWIFTVTEHKIGGETFTAEEIFNRRMKDSFWGIGEKTPNRKNLTKGDRIIYYIGVPKKIFAGTATLASSCFKLNDSQKKDYGHGKQFYTTVYGVLLEEIDIWHNPKYVEDLVPKLKFIENKEFWFSYFQGGVRQITEEDFKTIIGERETTLVEQMVTSKDIESQTEFALETHLEEFIYQNWSNINWGSGIELYKIDEQDGRQFPAGTWSIDFLAIDKDKNDLVVIELKRGKTSDSTVGQLLRYINWVKENIAEKGQNGRGIIIARDVDKALNYAAKNLEYVEIKTYKVDFQLLSFKK</sequence>
<accession>A0A7G9YSC7</accession>
<dbReference type="SUPFAM" id="SSF88697">
    <property type="entry name" value="PUA domain-like"/>
    <property type="match status" value="1"/>
</dbReference>
<dbReference type="EC" id="3.1.-.-" evidence="4"/>